<feature type="non-terminal residue" evidence="2">
    <location>
        <position position="1"/>
    </location>
</feature>
<proteinExistence type="predicted"/>
<protein>
    <submittedName>
        <fullName evidence="2">Uncharacterized protein</fullName>
    </submittedName>
</protein>
<feature type="region of interest" description="Disordered" evidence="1">
    <location>
        <begin position="1"/>
        <end position="184"/>
    </location>
</feature>
<feature type="compositionally biased region" description="Low complexity" evidence="1">
    <location>
        <begin position="23"/>
        <end position="39"/>
    </location>
</feature>
<name>G0TRA6_TRYVY</name>
<dbReference type="AlphaFoldDB" id="G0TRA6"/>
<feature type="compositionally biased region" description="Acidic residues" evidence="1">
    <location>
        <begin position="54"/>
        <end position="66"/>
    </location>
</feature>
<sequence length="184" mass="19462">SLHACRSTLEDPPSPPAHARQFAASSQQPATNNQQTATSGQAQHHVAHQGDCPHEEDGDVEEEQEGAQDIGRRLWREARAAPLEARDGGAPRDPPVPTLHGPAAAEGALPAPRARGVRSTEGGSALPEQRDPGCTGGNRVVHCVAARGHEPRVHPQRSRDDPAQGHPPRALPARRACLEDVPGD</sequence>
<feature type="compositionally biased region" description="Basic and acidic residues" evidence="1">
    <location>
        <begin position="147"/>
        <end position="163"/>
    </location>
</feature>
<dbReference type="EMBL" id="HE573017">
    <property type="protein sequence ID" value="CCC46470.1"/>
    <property type="molecule type" value="Genomic_DNA"/>
</dbReference>
<evidence type="ECO:0000313" key="2">
    <source>
        <dbReference type="EMBL" id="CCC46470.1"/>
    </source>
</evidence>
<evidence type="ECO:0000256" key="1">
    <source>
        <dbReference type="SAM" id="MobiDB-lite"/>
    </source>
</evidence>
<organism evidence="2">
    <name type="scientific">Trypanosoma vivax (strain Y486)</name>
    <dbReference type="NCBI Taxonomy" id="1055687"/>
    <lineage>
        <taxon>Eukaryota</taxon>
        <taxon>Discoba</taxon>
        <taxon>Euglenozoa</taxon>
        <taxon>Kinetoplastea</taxon>
        <taxon>Metakinetoplastina</taxon>
        <taxon>Trypanosomatida</taxon>
        <taxon>Trypanosomatidae</taxon>
        <taxon>Trypanosoma</taxon>
        <taxon>Duttonella</taxon>
    </lineage>
</organism>
<feature type="compositionally biased region" description="Basic and acidic residues" evidence="1">
    <location>
        <begin position="70"/>
        <end position="90"/>
    </location>
</feature>
<gene>
    <name evidence="2" type="ORF">TVY486_0101180</name>
</gene>
<feature type="compositionally biased region" description="Low complexity" evidence="1">
    <location>
        <begin position="101"/>
        <end position="114"/>
    </location>
</feature>
<accession>G0TRA6</accession>
<reference evidence="2" key="1">
    <citation type="journal article" date="2012" name="Proc. Natl. Acad. Sci. U.S.A.">
        <title>Antigenic diversity is generated by distinct evolutionary mechanisms in African trypanosome species.</title>
        <authorList>
            <person name="Jackson A.P."/>
            <person name="Berry A."/>
            <person name="Aslett M."/>
            <person name="Allison H.C."/>
            <person name="Burton P."/>
            <person name="Vavrova-Anderson J."/>
            <person name="Brown R."/>
            <person name="Browne H."/>
            <person name="Corton N."/>
            <person name="Hauser H."/>
            <person name="Gamble J."/>
            <person name="Gilderthorp R."/>
            <person name="Marcello L."/>
            <person name="McQuillan J."/>
            <person name="Otto T.D."/>
            <person name="Quail M.A."/>
            <person name="Sanders M.J."/>
            <person name="van Tonder A."/>
            <person name="Ginger M.L."/>
            <person name="Field M.C."/>
            <person name="Barry J.D."/>
            <person name="Hertz-Fowler C."/>
            <person name="Berriman M."/>
        </authorList>
    </citation>
    <scope>NUCLEOTIDE SEQUENCE</scope>
    <source>
        <strain evidence="2">Y486</strain>
    </source>
</reference>